<keyword evidence="1" id="KW-0732">Signal</keyword>
<organism evidence="2">
    <name type="scientific">Methyloraptor flagellatus</name>
    <dbReference type="NCBI Taxonomy" id="3162530"/>
    <lineage>
        <taxon>Bacteria</taxon>
        <taxon>Pseudomonadati</taxon>
        <taxon>Pseudomonadota</taxon>
        <taxon>Alphaproteobacteria</taxon>
        <taxon>Hyphomicrobiales</taxon>
        <taxon>Ancalomicrobiaceae</taxon>
        <taxon>Methyloraptor</taxon>
    </lineage>
</organism>
<dbReference type="EMBL" id="CP158568">
    <property type="protein sequence ID" value="XBY45139.1"/>
    <property type="molecule type" value="Genomic_DNA"/>
</dbReference>
<protein>
    <submittedName>
        <fullName evidence="2">Uncharacterized protein</fullName>
    </submittedName>
</protein>
<sequence>MSRRLAAPILAGSALLASFLGTVAPATAGIVEQAVLAMPSAAALPSCDDAAVLDTIRDRFSYADMNVNHRGESLGAVEKVRQIRLWAFDRNSPTVRRYCQAHALLNNGKHPQLYYLIENNYGFAGVSWNVEFCLAGREPWRQHDGTCRTVRKWW</sequence>
<proteinExistence type="predicted"/>
<reference evidence="2" key="1">
    <citation type="submission" date="2024-06" db="EMBL/GenBank/DDBJ databases">
        <title>Methylostella associata gen. nov., sp. nov., a novel Ancalomicrobiaceae-affiliated facultatively methylotrophic bacteria that feed on methanotrophs of the genus Methylococcus.</title>
        <authorList>
            <person name="Saltykova V."/>
            <person name="Danilova O.V."/>
            <person name="Oshkin I.Y."/>
            <person name="Belova S.E."/>
            <person name="Pimenov N.V."/>
            <person name="Dedysh S.N."/>
        </authorList>
    </citation>
    <scope>NUCLEOTIDE SEQUENCE</scope>
    <source>
        <strain evidence="2">S20</strain>
    </source>
</reference>
<evidence type="ECO:0000256" key="1">
    <source>
        <dbReference type="SAM" id="SignalP"/>
    </source>
</evidence>
<evidence type="ECO:0000313" key="2">
    <source>
        <dbReference type="EMBL" id="XBY45139.1"/>
    </source>
</evidence>
<dbReference type="KEGG" id="mflg:ABS361_02260"/>
<dbReference type="AlphaFoldDB" id="A0AAU7XDS5"/>
<gene>
    <name evidence="2" type="ORF">ABS361_02260</name>
</gene>
<feature type="signal peptide" evidence="1">
    <location>
        <begin position="1"/>
        <end position="28"/>
    </location>
</feature>
<name>A0AAU7XDS5_9HYPH</name>
<feature type="chain" id="PRO_5043493310" evidence="1">
    <location>
        <begin position="29"/>
        <end position="154"/>
    </location>
</feature>
<dbReference type="RefSeq" id="WP_407050229.1">
    <property type="nucleotide sequence ID" value="NZ_CP158568.1"/>
</dbReference>
<accession>A0AAU7XDS5</accession>